<dbReference type="EnsemblMetazoa" id="XM_038222672.1">
    <property type="protein sequence ID" value="XP_038078600.1"/>
    <property type="gene ID" value="LOC119745953"/>
</dbReference>
<feature type="binding site" evidence="4">
    <location>
        <position position="179"/>
    </location>
    <ligand>
        <name>Fe cation</name>
        <dbReference type="ChEBI" id="CHEBI:24875"/>
        <note>catalytic</note>
    </ligand>
</feature>
<evidence type="ECO:0000256" key="2">
    <source>
        <dbReference type="ARBA" id="ARBA00022723"/>
    </source>
</evidence>
<dbReference type="PANTHER" id="PTHR10543:SF132">
    <property type="entry name" value="BETA,BETA-CAROTENE 15,15'-DIOXYGENASE"/>
    <property type="match status" value="1"/>
</dbReference>
<dbReference type="InterPro" id="IPR004294">
    <property type="entry name" value="Carotenoid_Oase"/>
</dbReference>
<keyword evidence="6" id="KW-1185">Reference proteome</keyword>
<dbReference type="PANTHER" id="PTHR10543">
    <property type="entry name" value="BETA-CAROTENE DIOXYGENASE"/>
    <property type="match status" value="1"/>
</dbReference>
<dbReference type="RefSeq" id="XP_038078600.1">
    <property type="nucleotide sequence ID" value="XM_038222672.1"/>
</dbReference>
<dbReference type="OMA" id="GPLFGMH"/>
<dbReference type="GO" id="GO:0042574">
    <property type="term" value="P:retinal metabolic process"/>
    <property type="evidence" value="ECO:0007669"/>
    <property type="project" value="TreeGrafter"/>
</dbReference>
<feature type="binding site" evidence="4">
    <location>
        <position position="517"/>
    </location>
    <ligand>
        <name>Fe cation</name>
        <dbReference type="ChEBI" id="CHEBI:24875"/>
        <note>catalytic</note>
    </ligand>
</feature>
<comment type="cofactor">
    <cofactor evidence="4">
        <name>Fe(2+)</name>
        <dbReference type="ChEBI" id="CHEBI:29033"/>
    </cofactor>
    <text evidence="4">Binds 1 Fe(2+) ion per subunit.</text>
</comment>
<protein>
    <submittedName>
        <fullName evidence="5">Uncharacterized protein</fullName>
    </submittedName>
</protein>
<dbReference type="GeneID" id="119745953"/>
<name>A0A914BRK8_PATMI</name>
<dbReference type="Proteomes" id="UP000887568">
    <property type="component" value="Unplaced"/>
</dbReference>
<proteinExistence type="inferred from homology"/>
<dbReference type="GO" id="GO:0016121">
    <property type="term" value="P:carotene catabolic process"/>
    <property type="evidence" value="ECO:0007669"/>
    <property type="project" value="TreeGrafter"/>
</dbReference>
<comment type="similarity">
    <text evidence="1">Belongs to the carotenoid oxygenase family.</text>
</comment>
<dbReference type="GO" id="GO:0003834">
    <property type="term" value="F:beta-carotene 15,15'-dioxygenase activity"/>
    <property type="evidence" value="ECO:0007669"/>
    <property type="project" value="TreeGrafter"/>
</dbReference>
<evidence type="ECO:0000313" key="6">
    <source>
        <dbReference type="Proteomes" id="UP000887568"/>
    </source>
</evidence>
<keyword evidence="2 4" id="KW-0479">Metal-binding</keyword>
<feature type="binding site" evidence="4">
    <location>
        <position position="236"/>
    </location>
    <ligand>
        <name>Fe cation</name>
        <dbReference type="ChEBI" id="CHEBI:24875"/>
        <note>catalytic</note>
    </ligand>
</feature>
<dbReference type="GO" id="GO:0010436">
    <property type="term" value="F:carotenoid dioxygenase activity"/>
    <property type="evidence" value="ECO:0007669"/>
    <property type="project" value="TreeGrafter"/>
</dbReference>
<evidence type="ECO:0000256" key="4">
    <source>
        <dbReference type="PIRSR" id="PIRSR604294-1"/>
    </source>
</evidence>
<sequence>MAGMSDDPNIAKLFQSVQREYPDPVKARVQGKLPEWLEGSLIRNGPGLFEVGETSYQHWFDGLSLLHRFSFQKGKVTYQNRFLRSDAYTKAKKYNKIIYGEFGTMGIPDPCKNILERFVSHFVPVSTTDNNLINFYKIGDEVYTSSETNTPIRINVNDLSTGPKIDLFGAFWTMTATAHGQVDHDGTTYNVGTSYFTGCNYNIIKFNHKCKEDPTKSAKIVCTIPARYKTRPSYYHSFGMTENYFVFLEQTLFINVPKLATSVLRKIPVCQTLEYDRTDTSLFHVIRKTTGEILPVKFAAGPLFGMHIVNSYEQDGQIVFDICCFPDDSLIKKFYLEYLRHGDQQGKRNFPRAQVRRFVLPINVDQKTAPPGVNLVTLPDTSATAVLQDDGVIFLKHEIISPIGFDMPNINQRVNGRPYRYAYGNCNRELGEFVNTIVKADVKTRKCVVWHEEYCYPSEPVFVEAPNAVNEDDGVILSSVLNSQTGRAFLLVLDAKNLKELSRAHLPADVECPLSFHGQFVH</sequence>
<reference evidence="5" key="1">
    <citation type="submission" date="2022-11" db="UniProtKB">
        <authorList>
            <consortium name="EnsemblMetazoa"/>
        </authorList>
    </citation>
    <scope>IDENTIFICATION</scope>
</reference>
<keyword evidence="3 4" id="KW-0408">Iron</keyword>
<evidence type="ECO:0000256" key="3">
    <source>
        <dbReference type="ARBA" id="ARBA00023004"/>
    </source>
</evidence>
<dbReference type="OrthoDB" id="407010at2759"/>
<accession>A0A914BRK8</accession>
<dbReference type="Pfam" id="PF03055">
    <property type="entry name" value="RPE65"/>
    <property type="match status" value="1"/>
</dbReference>
<evidence type="ECO:0000256" key="1">
    <source>
        <dbReference type="ARBA" id="ARBA00006787"/>
    </source>
</evidence>
<organism evidence="5 6">
    <name type="scientific">Patiria miniata</name>
    <name type="common">Bat star</name>
    <name type="synonym">Asterina miniata</name>
    <dbReference type="NCBI Taxonomy" id="46514"/>
    <lineage>
        <taxon>Eukaryota</taxon>
        <taxon>Metazoa</taxon>
        <taxon>Echinodermata</taxon>
        <taxon>Eleutherozoa</taxon>
        <taxon>Asterozoa</taxon>
        <taxon>Asteroidea</taxon>
        <taxon>Valvatacea</taxon>
        <taxon>Valvatida</taxon>
        <taxon>Asterinidae</taxon>
        <taxon>Patiria</taxon>
    </lineage>
</organism>
<feature type="binding site" evidence="4">
    <location>
        <position position="307"/>
    </location>
    <ligand>
        <name>Fe cation</name>
        <dbReference type="ChEBI" id="CHEBI:24875"/>
        <note>catalytic</note>
    </ligand>
</feature>
<dbReference type="AlphaFoldDB" id="A0A914BRK8"/>
<dbReference type="GO" id="GO:0046872">
    <property type="term" value="F:metal ion binding"/>
    <property type="evidence" value="ECO:0007669"/>
    <property type="project" value="UniProtKB-KW"/>
</dbReference>
<evidence type="ECO:0000313" key="5">
    <source>
        <dbReference type="EnsemblMetazoa" id="XP_038078600.1"/>
    </source>
</evidence>